<dbReference type="NCBIfam" id="NF037980">
    <property type="entry name" value="T2SS_GspK"/>
    <property type="match status" value="1"/>
</dbReference>
<evidence type="ECO:0000256" key="5">
    <source>
        <dbReference type="ARBA" id="ARBA00022519"/>
    </source>
</evidence>
<evidence type="ECO:0000259" key="12">
    <source>
        <dbReference type="Pfam" id="PF21687"/>
    </source>
</evidence>
<dbReference type="Gene3D" id="1.10.40.60">
    <property type="entry name" value="EpsJ-like"/>
    <property type="match status" value="2"/>
</dbReference>
<evidence type="ECO:0000256" key="4">
    <source>
        <dbReference type="ARBA" id="ARBA00022475"/>
    </source>
</evidence>
<dbReference type="RefSeq" id="WP_160180152.1">
    <property type="nucleotide sequence ID" value="NZ_CP047656.1"/>
</dbReference>
<dbReference type="Proteomes" id="UP000464524">
    <property type="component" value="Chromosome"/>
</dbReference>
<organism evidence="13 14">
    <name type="scientific">Paraglaciecola mesophila</name>
    <dbReference type="NCBI Taxonomy" id="197222"/>
    <lineage>
        <taxon>Bacteria</taxon>
        <taxon>Pseudomonadati</taxon>
        <taxon>Pseudomonadota</taxon>
        <taxon>Gammaproteobacteria</taxon>
        <taxon>Alteromonadales</taxon>
        <taxon>Alteromonadaceae</taxon>
        <taxon>Paraglaciecola</taxon>
    </lineage>
</organism>
<dbReference type="AlphaFoldDB" id="A0A857JJI8"/>
<dbReference type="InterPro" id="IPR038072">
    <property type="entry name" value="GspK_central_sf"/>
</dbReference>
<dbReference type="KEGG" id="pmes:FX988_02470"/>
<dbReference type="SUPFAM" id="SSF158544">
    <property type="entry name" value="GspK insert domain-like"/>
    <property type="match status" value="2"/>
</dbReference>
<evidence type="ECO:0000313" key="13">
    <source>
        <dbReference type="EMBL" id="QHJ12219.1"/>
    </source>
</evidence>
<evidence type="ECO:0000256" key="10">
    <source>
        <dbReference type="PIRNR" id="PIRNR002786"/>
    </source>
</evidence>
<feature type="domain" description="T2SS protein K first SAM-like" evidence="12">
    <location>
        <begin position="107"/>
        <end position="222"/>
    </location>
</feature>
<dbReference type="OrthoDB" id="9788973at2"/>
<evidence type="ECO:0000256" key="1">
    <source>
        <dbReference type="ARBA" id="ARBA00004533"/>
    </source>
</evidence>
<keyword evidence="14" id="KW-1185">Reference proteome</keyword>
<dbReference type="SUPFAM" id="SSF54523">
    <property type="entry name" value="Pili subunits"/>
    <property type="match status" value="1"/>
</dbReference>
<accession>A0A857JJI8</accession>
<evidence type="ECO:0000256" key="3">
    <source>
        <dbReference type="ARBA" id="ARBA00022448"/>
    </source>
</evidence>
<dbReference type="InterPro" id="IPR049031">
    <property type="entry name" value="T2SSK_SAM-like_1st"/>
</dbReference>
<dbReference type="PANTHER" id="PTHR38831">
    <property type="entry name" value="TYPE II SECRETION SYSTEM PROTEIN K"/>
    <property type="match status" value="1"/>
</dbReference>
<keyword evidence="9 10" id="KW-0472">Membrane</keyword>
<evidence type="ECO:0000256" key="6">
    <source>
        <dbReference type="ARBA" id="ARBA00022692"/>
    </source>
</evidence>
<keyword evidence="4 10" id="KW-1003">Cell membrane</keyword>
<evidence type="ECO:0000313" key="14">
    <source>
        <dbReference type="Proteomes" id="UP000464524"/>
    </source>
</evidence>
<dbReference type="Pfam" id="PF21687">
    <property type="entry name" value="T2SSK_1st"/>
    <property type="match status" value="1"/>
</dbReference>
<sequence length="334" mass="37244">MSTVKDKLKQQKGVALIIVLLIVALVSVLATQMGSRLQLQVKRASNIKDNNQAYWYAMGAEQYAQKSIKFLLENSDGVINLNQQWSEPFVYPLEGGGIQAQLLDMQSCFNINSLQGGDENSTGSGTRSEPSERQLAFKRLMTNINADISSYDIDTFSDSLVDWLDADSNMRPQGAEDSEYESRQFPYLAANNLMAHKSELRLVNGASIEWLADVLDQVCVIPGDDQLKINVNTIDEESIAVLAALTGLDESGAQDLISNRPDDGYQTKDEFLAVNTISALNMPSEREDWFDVTTQHFILKVKTSYNNATFSMLSVFKVDDNQNVTVLRREFALQ</sequence>
<dbReference type="GO" id="GO:0005886">
    <property type="term" value="C:plasma membrane"/>
    <property type="evidence" value="ECO:0007669"/>
    <property type="project" value="UniProtKB-SubCell"/>
</dbReference>
<keyword evidence="6" id="KW-0812">Transmembrane</keyword>
<gene>
    <name evidence="13" type="ORF">FX988_02470</name>
</gene>
<comment type="similarity">
    <text evidence="2 10">Belongs to the GSP K family.</text>
</comment>
<evidence type="ECO:0000256" key="2">
    <source>
        <dbReference type="ARBA" id="ARBA00007246"/>
    </source>
</evidence>
<evidence type="ECO:0000256" key="9">
    <source>
        <dbReference type="ARBA" id="ARBA00023136"/>
    </source>
</evidence>
<keyword evidence="3 10" id="KW-0813">Transport</keyword>
<keyword evidence="8" id="KW-1133">Transmembrane helix</keyword>
<feature type="domain" description="T2SS protein K second SAM-like" evidence="11">
    <location>
        <begin position="229"/>
        <end position="292"/>
    </location>
</feature>
<dbReference type="EMBL" id="CP047656">
    <property type="protein sequence ID" value="QHJ12219.1"/>
    <property type="molecule type" value="Genomic_DNA"/>
</dbReference>
<dbReference type="Pfam" id="PF03934">
    <property type="entry name" value="T2SSK"/>
    <property type="match status" value="1"/>
</dbReference>
<dbReference type="GO" id="GO:0009306">
    <property type="term" value="P:protein secretion"/>
    <property type="evidence" value="ECO:0007669"/>
    <property type="project" value="InterPro"/>
</dbReference>
<keyword evidence="5 10" id="KW-0997">Cell inner membrane</keyword>
<dbReference type="Gene3D" id="3.30.1300.30">
    <property type="entry name" value="GSPII I/J protein-like"/>
    <property type="match status" value="1"/>
</dbReference>
<evidence type="ECO:0000256" key="7">
    <source>
        <dbReference type="ARBA" id="ARBA00022927"/>
    </source>
</evidence>
<dbReference type="PANTHER" id="PTHR38831:SF1">
    <property type="entry name" value="TYPE II SECRETION SYSTEM PROTEIN K-RELATED"/>
    <property type="match status" value="1"/>
</dbReference>
<evidence type="ECO:0000256" key="8">
    <source>
        <dbReference type="ARBA" id="ARBA00022989"/>
    </source>
</evidence>
<dbReference type="InterPro" id="IPR005628">
    <property type="entry name" value="GspK"/>
</dbReference>
<dbReference type="InterPro" id="IPR045584">
    <property type="entry name" value="Pilin-like"/>
</dbReference>
<dbReference type="PIRSF" id="PIRSF002786">
    <property type="entry name" value="XcpX"/>
    <property type="match status" value="1"/>
</dbReference>
<dbReference type="InterPro" id="IPR049179">
    <property type="entry name" value="T2SSK_SAM-like_2nd"/>
</dbReference>
<protein>
    <recommendedName>
        <fullName evidence="10">Type II secretion system protein K</fullName>
    </recommendedName>
</protein>
<comment type="subcellular location">
    <subcellularLocation>
        <location evidence="1 10">Cell inner membrane</location>
    </subcellularLocation>
</comment>
<keyword evidence="7" id="KW-0653">Protein transport</keyword>
<reference evidence="13 14" key="1">
    <citation type="submission" date="2019-12" db="EMBL/GenBank/DDBJ databases">
        <title>Genome sequencing and assembly of endphytes of Porphyra tenera.</title>
        <authorList>
            <person name="Park J.M."/>
            <person name="Shin R."/>
            <person name="Jo S.H."/>
        </authorList>
    </citation>
    <scope>NUCLEOTIDE SEQUENCE [LARGE SCALE GENOMIC DNA]</scope>
    <source>
        <strain evidence="13 14">GPM4</strain>
    </source>
</reference>
<proteinExistence type="inferred from homology"/>
<name>A0A857JJI8_9ALTE</name>
<evidence type="ECO:0000259" key="11">
    <source>
        <dbReference type="Pfam" id="PF03934"/>
    </source>
</evidence>